<dbReference type="SUPFAM" id="SSF54909">
    <property type="entry name" value="Dimeric alpha+beta barrel"/>
    <property type="match status" value="1"/>
</dbReference>
<name>A0ABT6CP73_9SPHN</name>
<dbReference type="InterPro" id="IPR010753">
    <property type="entry name" value="DUF1330"/>
</dbReference>
<dbReference type="PANTHER" id="PTHR41521:SF4">
    <property type="entry name" value="BLR0684 PROTEIN"/>
    <property type="match status" value="1"/>
</dbReference>
<reference evidence="2 3" key="1">
    <citation type="submission" date="2023-03" db="EMBL/GenBank/DDBJ databases">
        <title>Novosphingobium cyanobacteriorum sp. nov., isolated from a eutrophic reservoir during the Microcystis bloom period.</title>
        <authorList>
            <person name="Kang M."/>
            <person name="Le V."/>
            <person name="Ko S.-R."/>
            <person name="Lee S.-A."/>
            <person name="Ahn C.-Y."/>
        </authorList>
    </citation>
    <scope>NUCLEOTIDE SEQUENCE [LARGE SCALE GENOMIC DNA]</scope>
    <source>
        <strain evidence="2 3">HBC54</strain>
    </source>
</reference>
<proteinExistence type="predicted"/>
<dbReference type="InterPro" id="IPR011008">
    <property type="entry name" value="Dimeric_a/b-barrel"/>
</dbReference>
<comment type="caution">
    <text evidence="2">The sequence shown here is derived from an EMBL/GenBank/DDBJ whole genome shotgun (WGS) entry which is preliminary data.</text>
</comment>
<evidence type="ECO:0000313" key="2">
    <source>
        <dbReference type="EMBL" id="MDF8335378.1"/>
    </source>
</evidence>
<feature type="domain" description="DUF1330" evidence="1">
    <location>
        <begin position="4"/>
        <end position="96"/>
    </location>
</feature>
<organism evidence="2 3">
    <name type="scientific">Novosphingobium cyanobacteriorum</name>
    <dbReference type="NCBI Taxonomy" id="3024215"/>
    <lineage>
        <taxon>Bacteria</taxon>
        <taxon>Pseudomonadati</taxon>
        <taxon>Pseudomonadota</taxon>
        <taxon>Alphaproteobacteria</taxon>
        <taxon>Sphingomonadales</taxon>
        <taxon>Sphingomonadaceae</taxon>
        <taxon>Novosphingobium</taxon>
    </lineage>
</organism>
<dbReference type="Pfam" id="PF07045">
    <property type="entry name" value="DUF1330"/>
    <property type="match status" value="1"/>
</dbReference>
<protein>
    <submittedName>
        <fullName evidence="2">DUF1330 domain-containing protein</fullName>
    </submittedName>
</protein>
<keyword evidence="3" id="KW-1185">Reference proteome</keyword>
<dbReference type="Gene3D" id="3.30.70.100">
    <property type="match status" value="1"/>
</dbReference>
<evidence type="ECO:0000313" key="3">
    <source>
        <dbReference type="Proteomes" id="UP001222770"/>
    </source>
</evidence>
<dbReference type="PANTHER" id="PTHR41521">
    <property type="match status" value="1"/>
</dbReference>
<sequence length="97" mass="10846">MMAAHMVAMLYGSDFSWMPEYAANVPQIIAHYGGSYTLKSAGQVEVPEGTIEPPAGVGVFTFPSRQAIHDFLNSAEYRPYLELRNRFSRTEILIFDA</sequence>
<gene>
    <name evidence="2" type="ORF">POM99_19400</name>
</gene>
<accession>A0ABT6CP73</accession>
<evidence type="ECO:0000259" key="1">
    <source>
        <dbReference type="Pfam" id="PF07045"/>
    </source>
</evidence>
<dbReference type="EMBL" id="JAROCY010000026">
    <property type="protein sequence ID" value="MDF8335378.1"/>
    <property type="molecule type" value="Genomic_DNA"/>
</dbReference>
<dbReference type="RefSeq" id="WP_277280370.1">
    <property type="nucleotide sequence ID" value="NZ_JAROCY010000026.1"/>
</dbReference>
<dbReference type="Proteomes" id="UP001222770">
    <property type="component" value="Unassembled WGS sequence"/>
</dbReference>